<evidence type="ECO:0000313" key="3">
    <source>
        <dbReference type="Proteomes" id="UP001597049"/>
    </source>
</evidence>
<reference evidence="3" key="1">
    <citation type="journal article" date="2019" name="Int. J. Syst. Evol. Microbiol.">
        <title>The Global Catalogue of Microorganisms (GCM) 10K type strain sequencing project: providing services to taxonomists for standard genome sequencing and annotation.</title>
        <authorList>
            <consortium name="The Broad Institute Genomics Platform"/>
            <consortium name="The Broad Institute Genome Sequencing Center for Infectious Disease"/>
            <person name="Wu L."/>
            <person name="Ma J."/>
        </authorList>
    </citation>
    <scope>NUCLEOTIDE SEQUENCE [LARGE SCALE GENOMIC DNA]</scope>
    <source>
        <strain evidence="3">CCUG 56752</strain>
    </source>
</reference>
<dbReference type="Proteomes" id="UP001597049">
    <property type="component" value="Unassembled WGS sequence"/>
</dbReference>
<protein>
    <submittedName>
        <fullName evidence="2">Uncharacterized protein</fullName>
    </submittedName>
</protein>
<evidence type="ECO:0000313" key="2">
    <source>
        <dbReference type="EMBL" id="MFD0930975.1"/>
    </source>
</evidence>
<feature type="transmembrane region" description="Helical" evidence="1">
    <location>
        <begin position="99"/>
        <end position="117"/>
    </location>
</feature>
<name>A0ABW3GMM6_9FLAO</name>
<keyword evidence="1" id="KW-0472">Membrane</keyword>
<keyword evidence="3" id="KW-1185">Reference proteome</keyword>
<sequence length="132" mass="15581">MSIENTESQLNRFDYSYERKSELIEIKLGFGLRMNVHFSEDGNIKIEDKLVSWNILTGVLEMSIKGAIIYNFIGTVLLGFLFLFYFFSDFEAEKLSLLVMFLIVIFWQIVFTSFYLIKAGHMKHTLIRWNEN</sequence>
<proteinExistence type="predicted"/>
<keyword evidence="1" id="KW-0812">Transmembrane</keyword>
<gene>
    <name evidence="2" type="ORF">ACFQ0R_00030</name>
</gene>
<dbReference type="RefSeq" id="WP_379656317.1">
    <property type="nucleotide sequence ID" value="NZ_JBHTIV010000002.1"/>
</dbReference>
<keyword evidence="1" id="KW-1133">Transmembrane helix</keyword>
<evidence type="ECO:0000256" key="1">
    <source>
        <dbReference type="SAM" id="Phobius"/>
    </source>
</evidence>
<dbReference type="EMBL" id="JBHTIV010000002">
    <property type="protein sequence ID" value="MFD0930975.1"/>
    <property type="molecule type" value="Genomic_DNA"/>
</dbReference>
<feature type="transmembrane region" description="Helical" evidence="1">
    <location>
        <begin position="68"/>
        <end position="87"/>
    </location>
</feature>
<comment type="caution">
    <text evidence="2">The sequence shown here is derived from an EMBL/GenBank/DDBJ whole genome shotgun (WGS) entry which is preliminary data.</text>
</comment>
<organism evidence="2 3">
    <name type="scientific">Psychroflexus salinarum</name>
    <dbReference type="NCBI Taxonomy" id="546024"/>
    <lineage>
        <taxon>Bacteria</taxon>
        <taxon>Pseudomonadati</taxon>
        <taxon>Bacteroidota</taxon>
        <taxon>Flavobacteriia</taxon>
        <taxon>Flavobacteriales</taxon>
        <taxon>Flavobacteriaceae</taxon>
        <taxon>Psychroflexus</taxon>
    </lineage>
</organism>
<accession>A0ABW3GMM6</accession>